<dbReference type="Gene3D" id="3.40.50.1820">
    <property type="entry name" value="alpha/beta hydrolase"/>
    <property type="match status" value="1"/>
</dbReference>
<protein>
    <submittedName>
        <fullName evidence="1">Uncharacterized protein</fullName>
    </submittedName>
</protein>
<dbReference type="EMBL" id="CAUYUJ010018955">
    <property type="protein sequence ID" value="CAK0887586.1"/>
    <property type="molecule type" value="Genomic_DNA"/>
</dbReference>
<evidence type="ECO:0000313" key="2">
    <source>
        <dbReference type="Proteomes" id="UP001189429"/>
    </source>
</evidence>
<reference evidence="1" key="1">
    <citation type="submission" date="2023-10" db="EMBL/GenBank/DDBJ databases">
        <authorList>
            <person name="Chen Y."/>
            <person name="Shah S."/>
            <person name="Dougan E. K."/>
            <person name="Thang M."/>
            <person name="Chan C."/>
        </authorList>
    </citation>
    <scope>NUCLEOTIDE SEQUENCE [LARGE SCALE GENOMIC DNA]</scope>
</reference>
<comment type="caution">
    <text evidence="1">The sequence shown here is derived from an EMBL/GenBank/DDBJ whole genome shotgun (WGS) entry which is preliminary data.</text>
</comment>
<sequence length="237" mass="24813">MVGKVVDSRGASHSARMAALRALATCADAAGALAPDLACSFLSEWIYEPEPAELPARALRVEALQRPEAHLGRNMQWALLRGPAGTCFLVFRGSETALDWTENSNVSLREVRAGHMGSLLLHSGFWCAAEGEAERLTSALAAAARRAPVRRLVLTGGSKADGEQTGTNMHVLAPSGLPGPARRGGGPGAAARAPVRQAARARVFFCLGRAAPCNMSRTPSPLPPPPCARRQCTCGGT</sequence>
<proteinExistence type="predicted"/>
<dbReference type="InterPro" id="IPR029058">
    <property type="entry name" value="AB_hydrolase_fold"/>
</dbReference>
<keyword evidence="2" id="KW-1185">Reference proteome</keyword>
<evidence type="ECO:0000313" key="1">
    <source>
        <dbReference type="EMBL" id="CAK0887586.1"/>
    </source>
</evidence>
<dbReference type="SUPFAM" id="SSF53474">
    <property type="entry name" value="alpha/beta-Hydrolases"/>
    <property type="match status" value="1"/>
</dbReference>
<name>A0ABN9WQN5_9DINO</name>
<dbReference type="Proteomes" id="UP001189429">
    <property type="component" value="Unassembled WGS sequence"/>
</dbReference>
<accession>A0ABN9WQN5</accession>
<organism evidence="1 2">
    <name type="scientific">Prorocentrum cordatum</name>
    <dbReference type="NCBI Taxonomy" id="2364126"/>
    <lineage>
        <taxon>Eukaryota</taxon>
        <taxon>Sar</taxon>
        <taxon>Alveolata</taxon>
        <taxon>Dinophyceae</taxon>
        <taxon>Prorocentrales</taxon>
        <taxon>Prorocentraceae</taxon>
        <taxon>Prorocentrum</taxon>
    </lineage>
</organism>
<gene>
    <name evidence="1" type="ORF">PCOR1329_LOCUS68591</name>
</gene>